<evidence type="ECO:0000313" key="1">
    <source>
        <dbReference type="EMBL" id="KKN17655.1"/>
    </source>
</evidence>
<proteinExistence type="predicted"/>
<reference evidence="1" key="1">
    <citation type="journal article" date="2015" name="Nature">
        <title>Complex archaea that bridge the gap between prokaryotes and eukaryotes.</title>
        <authorList>
            <person name="Spang A."/>
            <person name="Saw J.H."/>
            <person name="Jorgensen S.L."/>
            <person name="Zaremba-Niedzwiedzka K."/>
            <person name="Martijn J."/>
            <person name="Lind A.E."/>
            <person name="van Eijk R."/>
            <person name="Schleper C."/>
            <person name="Guy L."/>
            <person name="Ettema T.J."/>
        </authorList>
    </citation>
    <scope>NUCLEOTIDE SEQUENCE</scope>
</reference>
<dbReference type="Pfam" id="PF04404">
    <property type="entry name" value="ERF"/>
    <property type="match status" value="1"/>
</dbReference>
<gene>
    <name evidence="1" type="ORF">LCGC14_0963680</name>
</gene>
<sequence length="192" mass="21827">MSSVYKQIQTVRVELQNMSLKKTGFVSFPTKSGNKTEYGYYELSDILPAINTQCEKSRIATSFSIVPGEYEYAELKVYSFDGDSYAVFKSSTAEANSLGDPLKNLGAKITYMRRYLLMMAFEIVESDFVEKSSRENSTELSKADQELIRSAKNVESLKKTCAKLKLKYKVELIQPLYEEKKIDLQQEPKGAK</sequence>
<dbReference type="InterPro" id="IPR007499">
    <property type="entry name" value="ERF_bacteria_virus"/>
</dbReference>
<organism evidence="1">
    <name type="scientific">marine sediment metagenome</name>
    <dbReference type="NCBI Taxonomy" id="412755"/>
    <lineage>
        <taxon>unclassified sequences</taxon>
        <taxon>metagenomes</taxon>
        <taxon>ecological metagenomes</taxon>
    </lineage>
</organism>
<comment type="caution">
    <text evidence="1">The sequence shown here is derived from an EMBL/GenBank/DDBJ whole genome shotgun (WGS) entry which is preliminary data.</text>
</comment>
<name>A0A0F9NDT1_9ZZZZ</name>
<accession>A0A0F9NDT1</accession>
<protein>
    <submittedName>
        <fullName evidence="1">Uncharacterized protein</fullName>
    </submittedName>
</protein>
<dbReference type="EMBL" id="LAZR01003501">
    <property type="protein sequence ID" value="KKN17655.1"/>
    <property type="molecule type" value="Genomic_DNA"/>
</dbReference>
<dbReference type="AlphaFoldDB" id="A0A0F9NDT1"/>